<evidence type="ECO:0000313" key="3">
    <source>
        <dbReference type="Proteomes" id="UP000093796"/>
    </source>
</evidence>
<organism evidence="2 3">
    <name type="scientific">Acetobacter pasteurianus</name>
    <name type="common">Acetobacter turbidans</name>
    <dbReference type="NCBI Taxonomy" id="438"/>
    <lineage>
        <taxon>Bacteria</taxon>
        <taxon>Pseudomonadati</taxon>
        <taxon>Pseudomonadota</taxon>
        <taxon>Alphaproteobacteria</taxon>
        <taxon>Acetobacterales</taxon>
        <taxon>Acetobacteraceae</taxon>
        <taxon>Acetobacter</taxon>
    </lineage>
</organism>
<comment type="caution">
    <text evidence="2">The sequence shown here is derived from an EMBL/GenBank/DDBJ whole genome shotgun (WGS) entry which is preliminary data.</text>
</comment>
<dbReference type="InterPro" id="IPR045942">
    <property type="entry name" value="DUF6362"/>
</dbReference>
<dbReference type="RefSeq" id="WP_231111215.1">
    <property type="nucleotide sequence ID" value="NZ_LYUD01000156.1"/>
</dbReference>
<reference evidence="2 3" key="1">
    <citation type="submission" date="2016-05" db="EMBL/GenBank/DDBJ databases">
        <title>Genome sequencing of Acetobacter pasteurianus strain SRCM100623.</title>
        <authorList>
            <person name="Song Y.R."/>
        </authorList>
    </citation>
    <scope>NUCLEOTIDE SEQUENCE [LARGE SCALE GENOMIC DNA]</scope>
    <source>
        <strain evidence="2 3">SRCM100623</strain>
    </source>
</reference>
<gene>
    <name evidence="2" type="ORF">SRCM100623_02801</name>
</gene>
<dbReference type="Proteomes" id="UP000093796">
    <property type="component" value="Unassembled WGS sequence"/>
</dbReference>
<sequence length="152" mass="16913">MGTAGTSLEMKAIKPISGKEMAQAVEDRLFEAGYTLACLPAHGVRPAGWGKGWGETLMDMDDLLTLTAESEVRPPMPTSAAITRMDEAFTWVQGISNDAWRRAILLWMMIHPLSHRHRYSWSKIGKVLGVSDKTAKTFFIRGIADITKKNYT</sequence>
<accession>A0A1A0CDZ2</accession>
<proteinExistence type="predicted"/>
<dbReference type="Pfam" id="PF19889">
    <property type="entry name" value="DUF6362"/>
    <property type="match status" value="1"/>
</dbReference>
<evidence type="ECO:0000313" key="2">
    <source>
        <dbReference type="EMBL" id="OAZ61298.1"/>
    </source>
</evidence>
<feature type="domain" description="DUF6362" evidence="1">
    <location>
        <begin position="39"/>
        <end position="145"/>
    </location>
</feature>
<dbReference type="EMBL" id="LYUD01000156">
    <property type="protein sequence ID" value="OAZ61298.1"/>
    <property type="molecule type" value="Genomic_DNA"/>
</dbReference>
<protein>
    <recommendedName>
        <fullName evidence="1">DUF6362 domain-containing protein</fullName>
    </recommendedName>
</protein>
<name>A0A1A0CDZ2_ACEPA</name>
<dbReference type="PATRIC" id="fig|438.15.peg.3094"/>
<evidence type="ECO:0000259" key="1">
    <source>
        <dbReference type="Pfam" id="PF19889"/>
    </source>
</evidence>
<dbReference type="AlphaFoldDB" id="A0A1A0CDZ2"/>